<gene>
    <name evidence="3" type="ORF">KC19_10G066200</name>
</gene>
<organism evidence="3 4">
    <name type="scientific">Ceratodon purpureus</name>
    <name type="common">Fire moss</name>
    <name type="synonym">Dicranum purpureum</name>
    <dbReference type="NCBI Taxonomy" id="3225"/>
    <lineage>
        <taxon>Eukaryota</taxon>
        <taxon>Viridiplantae</taxon>
        <taxon>Streptophyta</taxon>
        <taxon>Embryophyta</taxon>
        <taxon>Bryophyta</taxon>
        <taxon>Bryophytina</taxon>
        <taxon>Bryopsida</taxon>
        <taxon>Dicranidae</taxon>
        <taxon>Pseudoditrichales</taxon>
        <taxon>Ditrichaceae</taxon>
        <taxon>Ceratodon</taxon>
    </lineage>
</organism>
<dbReference type="Proteomes" id="UP000822688">
    <property type="component" value="Chromosome 10"/>
</dbReference>
<accession>A0A8T0GHU0</accession>
<comment type="similarity">
    <text evidence="1">Belongs to the BROX family.</text>
</comment>
<feature type="domain" description="BRO1" evidence="2">
    <location>
        <begin position="1"/>
        <end position="407"/>
    </location>
</feature>
<proteinExistence type="inferred from homology"/>
<evidence type="ECO:0000256" key="1">
    <source>
        <dbReference type="ARBA" id="ARBA00008901"/>
    </source>
</evidence>
<name>A0A8T0GHU0_CERPU</name>
<evidence type="ECO:0000313" key="4">
    <source>
        <dbReference type="Proteomes" id="UP000822688"/>
    </source>
</evidence>
<sequence length="407" mass="46371">MLLHFRDPAKLRTKTILYEESFYARDSGTLEQLKELSSRRQAIQDSINGISTITPVIAREMAGGITSPVLQDLQKIERYLPLLENLVTCVVEKKQNRNVIQWTSQLAIRWTSPLSGQSGRGLKGPRYFQVDDMRYELGMTLNLYGALLRERALEVVCTDKAEAATLFRRASGVYVHLAKNVLPPLKASLPPESCPEVTPTLASIMSIICLAEAQAVTVKKAEEKAASGSLLAKLHYGVVQFLDEAELFMKESCADLNDISGKLKKFIRIASVLHESRSQRYIAAEYTKIERFGVAVGVLRYSLTRVLPLRPGFQWKSYRKFFPTVLYELTSCLVPEQTSDHEKWRLSFQREQDDLQNMLRKCENENEFIWHEKTPDVDELPTLEGTRIVQPIPYKSFGLDREFVFVT</sequence>
<reference evidence="3" key="1">
    <citation type="submission" date="2020-06" db="EMBL/GenBank/DDBJ databases">
        <title>WGS assembly of Ceratodon purpureus strain R40.</title>
        <authorList>
            <person name="Carey S.B."/>
            <person name="Jenkins J."/>
            <person name="Shu S."/>
            <person name="Lovell J.T."/>
            <person name="Sreedasyam A."/>
            <person name="Maumus F."/>
            <person name="Tiley G.P."/>
            <person name="Fernandez-Pozo N."/>
            <person name="Barry K."/>
            <person name="Chen C."/>
            <person name="Wang M."/>
            <person name="Lipzen A."/>
            <person name="Daum C."/>
            <person name="Saski C.A."/>
            <person name="Payton A.C."/>
            <person name="Mcbreen J.C."/>
            <person name="Conrad R.E."/>
            <person name="Kollar L.M."/>
            <person name="Olsson S."/>
            <person name="Huttunen S."/>
            <person name="Landis J.B."/>
            <person name="Wickett N.J."/>
            <person name="Johnson M.G."/>
            <person name="Rensing S.A."/>
            <person name="Grimwood J."/>
            <person name="Schmutz J."/>
            <person name="Mcdaniel S.F."/>
        </authorList>
    </citation>
    <scope>NUCLEOTIDE SEQUENCE</scope>
    <source>
        <strain evidence="3">R40</strain>
    </source>
</reference>
<dbReference type="InterPro" id="IPR038898">
    <property type="entry name" value="BROX"/>
</dbReference>
<dbReference type="PANTHER" id="PTHR23032">
    <property type="entry name" value="BRO1 DOMAIN-CONTAINING PROTEIN BROX"/>
    <property type="match status" value="1"/>
</dbReference>
<dbReference type="Gene3D" id="1.25.40.280">
    <property type="entry name" value="alix/aip1 like domains"/>
    <property type="match status" value="1"/>
</dbReference>
<comment type="caution">
    <text evidence="3">The sequence shown here is derived from an EMBL/GenBank/DDBJ whole genome shotgun (WGS) entry which is preliminary data.</text>
</comment>
<dbReference type="SMART" id="SM01041">
    <property type="entry name" value="BRO1"/>
    <property type="match status" value="1"/>
</dbReference>
<dbReference type="EMBL" id="CM026431">
    <property type="protein sequence ID" value="KAG0558941.1"/>
    <property type="molecule type" value="Genomic_DNA"/>
</dbReference>
<dbReference type="PANTHER" id="PTHR23032:SF20">
    <property type="entry name" value="ENDOSOMAL TARGETING BRO1-LIKE DOMAIN-CONTAINING PROTEIN"/>
    <property type="match status" value="1"/>
</dbReference>
<protein>
    <recommendedName>
        <fullName evidence="2">BRO1 domain-containing protein</fullName>
    </recommendedName>
</protein>
<dbReference type="InterPro" id="IPR038499">
    <property type="entry name" value="BRO1_sf"/>
</dbReference>
<evidence type="ECO:0000313" key="3">
    <source>
        <dbReference type="EMBL" id="KAG0558941.1"/>
    </source>
</evidence>
<dbReference type="AlphaFoldDB" id="A0A8T0GHU0"/>
<dbReference type="InterPro" id="IPR004328">
    <property type="entry name" value="BRO1_dom"/>
</dbReference>
<evidence type="ECO:0000259" key="2">
    <source>
        <dbReference type="PROSITE" id="PS51180"/>
    </source>
</evidence>
<keyword evidence="4" id="KW-1185">Reference proteome</keyword>
<dbReference type="CDD" id="cd09247">
    <property type="entry name" value="BRO1_Alix_like_2"/>
    <property type="match status" value="1"/>
</dbReference>
<dbReference type="Pfam" id="PF03097">
    <property type="entry name" value="BRO1"/>
    <property type="match status" value="1"/>
</dbReference>
<dbReference type="PROSITE" id="PS51180">
    <property type="entry name" value="BRO1"/>
    <property type="match status" value="1"/>
</dbReference>